<evidence type="ECO:0000256" key="1">
    <source>
        <dbReference type="ARBA" id="ARBA00008056"/>
    </source>
</evidence>
<evidence type="ECO:0000313" key="4">
    <source>
        <dbReference type="EMBL" id="EOO03838.1"/>
    </source>
</evidence>
<feature type="domain" description="Fe2OG dioxygenase" evidence="3">
    <location>
        <begin position="49"/>
        <end position="155"/>
    </location>
</feature>
<organism evidence="4 5">
    <name type="scientific">Phaeoacremonium minimum (strain UCR-PA7)</name>
    <name type="common">Esca disease fungus</name>
    <name type="synonym">Togninia minima</name>
    <dbReference type="NCBI Taxonomy" id="1286976"/>
    <lineage>
        <taxon>Eukaryota</taxon>
        <taxon>Fungi</taxon>
        <taxon>Dikarya</taxon>
        <taxon>Ascomycota</taxon>
        <taxon>Pezizomycotina</taxon>
        <taxon>Sordariomycetes</taxon>
        <taxon>Sordariomycetidae</taxon>
        <taxon>Togniniales</taxon>
        <taxon>Togniniaceae</taxon>
        <taxon>Phaeoacremonium</taxon>
    </lineage>
</organism>
<accession>R8BWV3</accession>
<dbReference type="GO" id="GO:0016491">
    <property type="term" value="F:oxidoreductase activity"/>
    <property type="evidence" value="ECO:0007669"/>
    <property type="project" value="UniProtKB-KW"/>
</dbReference>
<reference evidence="5" key="1">
    <citation type="journal article" date="2013" name="Genome Announc.">
        <title>Draft genome sequence of the ascomycete Phaeoacremonium aleophilum strain UCR-PA7, a causal agent of the esca disease complex in grapevines.</title>
        <authorList>
            <person name="Blanco-Ulate B."/>
            <person name="Rolshausen P."/>
            <person name="Cantu D."/>
        </authorList>
    </citation>
    <scope>NUCLEOTIDE SEQUENCE [LARGE SCALE GENOMIC DNA]</scope>
    <source>
        <strain evidence="5">UCR-PA7</strain>
    </source>
</reference>
<sequence length="212" mass="23967">MGMNQWPSKPDGFRSTSDEYVDRLESLGKSVMQAMALAMEVDESIFLDRIDKAFWNLRILGYEGRKSKTPAPAGIGEHTDFGILTFLLTDPTKNSLQVLSKTGEWIYADPIEGCYLCNIGDMLAEWTRGAYKSTLHRVCHTSESLRISVPFFFDPNWDAFIAPVLPAAETSIEDDKYKGIRYMDKFIQSVERPLWRDPLVAPSEALPLQGFS</sequence>
<keyword evidence="5" id="KW-1185">Reference proteome</keyword>
<dbReference type="Pfam" id="PF03171">
    <property type="entry name" value="2OG-FeII_Oxy"/>
    <property type="match status" value="1"/>
</dbReference>
<evidence type="ECO:0000256" key="2">
    <source>
        <dbReference type="RuleBase" id="RU003682"/>
    </source>
</evidence>
<dbReference type="Proteomes" id="UP000014074">
    <property type="component" value="Unassembled WGS sequence"/>
</dbReference>
<dbReference type="InterPro" id="IPR044861">
    <property type="entry name" value="IPNS-like_FE2OG_OXY"/>
</dbReference>
<evidence type="ECO:0000259" key="3">
    <source>
        <dbReference type="PROSITE" id="PS51471"/>
    </source>
</evidence>
<dbReference type="RefSeq" id="XP_007911325.1">
    <property type="nucleotide sequence ID" value="XM_007913134.1"/>
</dbReference>
<gene>
    <name evidence="4" type="ORF">UCRPA7_539</name>
</gene>
<dbReference type="KEGG" id="tmn:UCRPA7_539"/>
<dbReference type="EMBL" id="KB932812">
    <property type="protein sequence ID" value="EOO03838.1"/>
    <property type="molecule type" value="Genomic_DNA"/>
</dbReference>
<dbReference type="InterPro" id="IPR027443">
    <property type="entry name" value="IPNS-like_sf"/>
</dbReference>
<comment type="similarity">
    <text evidence="1 2">Belongs to the iron/ascorbate-dependent oxidoreductase family.</text>
</comment>
<dbReference type="GeneID" id="19325939"/>
<dbReference type="OrthoDB" id="288590at2759"/>
<dbReference type="InterPro" id="IPR050231">
    <property type="entry name" value="Iron_ascorbate_oxido_reductase"/>
</dbReference>
<dbReference type="InterPro" id="IPR005123">
    <property type="entry name" value="Oxoglu/Fe-dep_dioxygenase_dom"/>
</dbReference>
<proteinExistence type="inferred from homology"/>
<keyword evidence="2" id="KW-0479">Metal-binding</keyword>
<keyword evidence="2" id="KW-0408">Iron</keyword>
<dbReference type="AlphaFoldDB" id="R8BWV3"/>
<dbReference type="Gene3D" id="2.60.120.330">
    <property type="entry name" value="B-lactam Antibiotic, Isopenicillin N Synthase, Chain"/>
    <property type="match status" value="1"/>
</dbReference>
<dbReference type="HOGENOM" id="CLU_010119_6_3_1"/>
<name>R8BWV3_PHAM7</name>
<dbReference type="GO" id="GO:0046872">
    <property type="term" value="F:metal ion binding"/>
    <property type="evidence" value="ECO:0007669"/>
    <property type="project" value="UniProtKB-KW"/>
</dbReference>
<evidence type="ECO:0000313" key="5">
    <source>
        <dbReference type="Proteomes" id="UP000014074"/>
    </source>
</evidence>
<protein>
    <submittedName>
        <fullName evidence="4">Putative clavaminate synthase-like protein</fullName>
    </submittedName>
</protein>
<dbReference type="PROSITE" id="PS51471">
    <property type="entry name" value="FE2OG_OXY"/>
    <property type="match status" value="1"/>
</dbReference>
<dbReference type="SUPFAM" id="SSF51197">
    <property type="entry name" value="Clavaminate synthase-like"/>
    <property type="match status" value="1"/>
</dbReference>
<dbReference type="PANTHER" id="PTHR47990">
    <property type="entry name" value="2-OXOGLUTARATE (2OG) AND FE(II)-DEPENDENT OXYGENASE SUPERFAMILY PROTEIN-RELATED"/>
    <property type="match status" value="1"/>
</dbReference>
<keyword evidence="2" id="KW-0560">Oxidoreductase</keyword>
<dbReference type="eggNOG" id="KOG0143">
    <property type="taxonomic scope" value="Eukaryota"/>
</dbReference>